<feature type="transmembrane region" description="Helical" evidence="1">
    <location>
        <begin position="53"/>
        <end position="75"/>
    </location>
</feature>
<feature type="transmembrane region" description="Helical" evidence="1">
    <location>
        <begin position="95"/>
        <end position="115"/>
    </location>
</feature>
<proteinExistence type="predicted"/>
<evidence type="ECO:0008006" key="4">
    <source>
        <dbReference type="Google" id="ProtNLM"/>
    </source>
</evidence>
<sequence length="231" mass="24739">MVFLIVLACVVPASFLLKPAIKKAPGAWYALAALLVLLYLAGVQGVLPTWARGIVFLLMQKGALAAALFVVVMFIGVFPRDSKTRLYMAPIRAELSIFAGILICGHMLAYSVSYVPRLVASTITDPYVLAGLVVAALLVGLLAVLDVTSLSHVKTHMSTRTWKKVQKGAYVFYGLIYIHVLAMLLPSAMNGGSAAVQSIAVYTAVFVVYAVARVTRAVMDKKRKQAAVPVG</sequence>
<dbReference type="RefSeq" id="WP_139913133.1">
    <property type="nucleotide sequence ID" value="NZ_VEVP01000055.1"/>
</dbReference>
<evidence type="ECO:0000313" key="3">
    <source>
        <dbReference type="Proteomes" id="UP000312594"/>
    </source>
</evidence>
<dbReference type="Proteomes" id="UP000312594">
    <property type="component" value="Unassembled WGS sequence"/>
</dbReference>
<comment type="caution">
    <text evidence="2">The sequence shown here is derived from an EMBL/GenBank/DDBJ whole genome shotgun (WGS) entry which is preliminary data.</text>
</comment>
<keyword evidence="1" id="KW-0812">Transmembrane</keyword>
<dbReference type="AlphaFoldDB" id="A0A5C5BQP4"/>
<feature type="transmembrane region" description="Helical" evidence="1">
    <location>
        <begin position="127"/>
        <end position="148"/>
    </location>
</feature>
<protein>
    <recommendedName>
        <fullName evidence="4">Ferric oxidoreductase domain-containing protein</fullName>
    </recommendedName>
</protein>
<feature type="transmembrane region" description="Helical" evidence="1">
    <location>
        <begin position="27"/>
        <end position="47"/>
    </location>
</feature>
<keyword evidence="1" id="KW-1133">Transmembrane helix</keyword>
<dbReference type="EMBL" id="VEVP01000055">
    <property type="protein sequence ID" value="TNU88565.1"/>
    <property type="molecule type" value="Genomic_DNA"/>
</dbReference>
<reference evidence="2 3" key="1">
    <citation type="journal article" date="2005" name="Appl. Environ. Microbiol.">
        <title>Intestinal bacterial communities that produce active estrogen-like compounds enterodiol and enterolactone in humans.</title>
        <authorList>
            <person name="Clavel T."/>
            <person name="Henderson G."/>
            <person name="Alpert C.A."/>
            <person name="Philippe C."/>
            <person name="Rigottier-Gois L."/>
            <person name="Dore J."/>
            <person name="Blaut M."/>
        </authorList>
    </citation>
    <scope>NUCLEOTIDE SEQUENCE [LARGE SCALE GENOMIC DNA]</scope>
    <source>
        <strain evidence="2 3">SECO-MT75m2</strain>
    </source>
</reference>
<evidence type="ECO:0000313" key="2">
    <source>
        <dbReference type="EMBL" id="TNU88565.1"/>
    </source>
</evidence>
<gene>
    <name evidence="2" type="ORF">FIC87_14280</name>
</gene>
<keyword evidence="1" id="KW-0472">Membrane</keyword>
<organism evidence="2 3">
    <name type="scientific">Eggerthella lenta</name>
    <name type="common">Eubacterium lentum</name>
    <dbReference type="NCBI Taxonomy" id="84112"/>
    <lineage>
        <taxon>Bacteria</taxon>
        <taxon>Bacillati</taxon>
        <taxon>Actinomycetota</taxon>
        <taxon>Coriobacteriia</taxon>
        <taxon>Eggerthellales</taxon>
        <taxon>Eggerthellaceae</taxon>
        <taxon>Eggerthella</taxon>
    </lineage>
</organism>
<accession>A0A5C5BQP4</accession>
<evidence type="ECO:0000256" key="1">
    <source>
        <dbReference type="SAM" id="Phobius"/>
    </source>
</evidence>
<feature type="transmembrane region" description="Helical" evidence="1">
    <location>
        <begin position="169"/>
        <end position="189"/>
    </location>
</feature>
<name>A0A5C5BQP4_EGGLN</name>
<feature type="transmembrane region" description="Helical" evidence="1">
    <location>
        <begin position="195"/>
        <end position="215"/>
    </location>
</feature>